<proteinExistence type="predicted"/>
<keyword evidence="3" id="KW-1185">Reference proteome</keyword>
<gene>
    <name evidence="2" type="ORF">EVAR_34323_1</name>
</gene>
<reference evidence="2 3" key="1">
    <citation type="journal article" date="2019" name="Commun. Biol.">
        <title>The bagworm genome reveals a unique fibroin gene that provides high tensile strength.</title>
        <authorList>
            <person name="Kono N."/>
            <person name="Nakamura H."/>
            <person name="Ohtoshi R."/>
            <person name="Tomita M."/>
            <person name="Numata K."/>
            <person name="Arakawa K."/>
        </authorList>
    </citation>
    <scope>NUCLEOTIDE SEQUENCE [LARGE SCALE GENOMIC DNA]</scope>
</reference>
<evidence type="ECO:0000313" key="2">
    <source>
        <dbReference type="EMBL" id="GBP36580.1"/>
    </source>
</evidence>
<accession>A0A4C1VDH0</accession>
<dbReference type="AlphaFoldDB" id="A0A4C1VDH0"/>
<feature type="region of interest" description="Disordered" evidence="1">
    <location>
        <begin position="101"/>
        <end position="122"/>
    </location>
</feature>
<evidence type="ECO:0000256" key="1">
    <source>
        <dbReference type="SAM" id="MobiDB-lite"/>
    </source>
</evidence>
<dbReference type="EMBL" id="BGZK01000320">
    <property type="protein sequence ID" value="GBP36580.1"/>
    <property type="molecule type" value="Genomic_DNA"/>
</dbReference>
<name>A0A4C1VDH0_EUMVA</name>
<organism evidence="2 3">
    <name type="scientific">Eumeta variegata</name>
    <name type="common">Bagworm moth</name>
    <name type="synonym">Eumeta japonica</name>
    <dbReference type="NCBI Taxonomy" id="151549"/>
    <lineage>
        <taxon>Eukaryota</taxon>
        <taxon>Metazoa</taxon>
        <taxon>Ecdysozoa</taxon>
        <taxon>Arthropoda</taxon>
        <taxon>Hexapoda</taxon>
        <taxon>Insecta</taxon>
        <taxon>Pterygota</taxon>
        <taxon>Neoptera</taxon>
        <taxon>Endopterygota</taxon>
        <taxon>Lepidoptera</taxon>
        <taxon>Glossata</taxon>
        <taxon>Ditrysia</taxon>
        <taxon>Tineoidea</taxon>
        <taxon>Psychidae</taxon>
        <taxon>Oiketicinae</taxon>
        <taxon>Eumeta</taxon>
    </lineage>
</organism>
<feature type="compositionally biased region" description="Pro residues" evidence="1">
    <location>
        <begin position="112"/>
        <end position="122"/>
    </location>
</feature>
<sequence length="122" mass="14305">MYAYTHTTHAHTYRHHRKIIRGASQDIKTSRYDENSIFEKPDKHKRLSTITEYAASYTEESTQALRDCSNDGVEFQTKQNQKRWSFERMHNSERVLIPMGIHQPALSRARRPPTPPPRALTP</sequence>
<protein>
    <submittedName>
        <fullName evidence="2">Uncharacterized protein</fullName>
    </submittedName>
</protein>
<evidence type="ECO:0000313" key="3">
    <source>
        <dbReference type="Proteomes" id="UP000299102"/>
    </source>
</evidence>
<dbReference type="Proteomes" id="UP000299102">
    <property type="component" value="Unassembled WGS sequence"/>
</dbReference>
<comment type="caution">
    <text evidence="2">The sequence shown here is derived from an EMBL/GenBank/DDBJ whole genome shotgun (WGS) entry which is preliminary data.</text>
</comment>